<evidence type="ECO:0000256" key="1">
    <source>
        <dbReference type="SAM" id="MobiDB-lite"/>
    </source>
</evidence>
<dbReference type="EMBL" id="BLLF01008840">
    <property type="protein sequence ID" value="GFH33536.1"/>
    <property type="molecule type" value="Genomic_DNA"/>
</dbReference>
<accession>A0A6A0AL29</accession>
<feature type="region of interest" description="Disordered" evidence="1">
    <location>
        <begin position="1"/>
        <end position="50"/>
    </location>
</feature>
<organism evidence="2 3">
    <name type="scientific">Haematococcus lacustris</name>
    <name type="common">Green alga</name>
    <name type="synonym">Haematococcus pluvialis</name>
    <dbReference type="NCBI Taxonomy" id="44745"/>
    <lineage>
        <taxon>Eukaryota</taxon>
        <taxon>Viridiplantae</taxon>
        <taxon>Chlorophyta</taxon>
        <taxon>core chlorophytes</taxon>
        <taxon>Chlorophyceae</taxon>
        <taxon>CS clade</taxon>
        <taxon>Chlamydomonadales</taxon>
        <taxon>Haematococcaceae</taxon>
        <taxon>Haematococcus</taxon>
    </lineage>
</organism>
<dbReference type="Proteomes" id="UP000485058">
    <property type="component" value="Unassembled WGS sequence"/>
</dbReference>
<dbReference type="AlphaFoldDB" id="A0A6A0AL29"/>
<feature type="compositionally biased region" description="Gly residues" evidence="1">
    <location>
        <begin position="1"/>
        <end position="13"/>
    </location>
</feature>
<evidence type="ECO:0000313" key="2">
    <source>
        <dbReference type="EMBL" id="GFH33536.1"/>
    </source>
</evidence>
<keyword evidence="3" id="KW-1185">Reference proteome</keyword>
<protein>
    <submittedName>
        <fullName evidence="2">Uncharacterized protein</fullName>
    </submittedName>
</protein>
<proteinExistence type="predicted"/>
<gene>
    <name evidence="2" type="ORF">HaLaN_32924</name>
</gene>
<feature type="non-terminal residue" evidence="2">
    <location>
        <position position="1"/>
    </location>
</feature>
<feature type="non-terminal residue" evidence="2">
    <location>
        <position position="50"/>
    </location>
</feature>
<reference evidence="2 3" key="1">
    <citation type="submission" date="2020-02" db="EMBL/GenBank/DDBJ databases">
        <title>Draft genome sequence of Haematococcus lacustris strain NIES-144.</title>
        <authorList>
            <person name="Morimoto D."/>
            <person name="Nakagawa S."/>
            <person name="Yoshida T."/>
            <person name="Sawayama S."/>
        </authorList>
    </citation>
    <scope>NUCLEOTIDE SEQUENCE [LARGE SCALE GENOMIC DNA]</scope>
    <source>
        <strain evidence="2 3">NIES-144</strain>
    </source>
</reference>
<sequence>QAAGRPGGSGPGLSGAKLAAGPGGPAPPPKLDAAPLLGSSQRLPRRLMRR</sequence>
<comment type="caution">
    <text evidence="2">The sequence shown here is derived from an EMBL/GenBank/DDBJ whole genome shotgun (WGS) entry which is preliminary data.</text>
</comment>
<evidence type="ECO:0000313" key="3">
    <source>
        <dbReference type="Proteomes" id="UP000485058"/>
    </source>
</evidence>
<name>A0A6A0AL29_HAELA</name>